<gene>
    <name evidence="3" type="ORF">GCM10009019_18670</name>
</gene>
<sequence>MPERELDQLFDELEALEAAVDEDARERVAAALDAAEDVEEEVAYLEDRGAFGNVIRGYDRADVAETFLGSLLFGVPMAVEGGTTEVGAFFATHPAFLLGTVAATLAVVYGVLYVADFQDVRVKDPLFGFVPRRFVGVVAVSLSTAVVLLTAWGRIDWADPAVALGACVAAFFPMAIGAALGDILPGS</sequence>
<dbReference type="InterPro" id="IPR024464">
    <property type="entry name" value="DUF2391"/>
</dbReference>
<feature type="coiled-coil region" evidence="1">
    <location>
        <begin position="6"/>
        <end position="48"/>
    </location>
</feature>
<feature type="transmembrane region" description="Helical" evidence="2">
    <location>
        <begin position="161"/>
        <end position="184"/>
    </location>
</feature>
<keyword evidence="2" id="KW-1133">Transmembrane helix</keyword>
<dbReference type="GeneID" id="68573452"/>
<accession>A0AAV3T355</accession>
<keyword evidence="2" id="KW-0472">Membrane</keyword>
<keyword evidence="4" id="KW-1185">Reference proteome</keyword>
<keyword evidence="1" id="KW-0175">Coiled coil</keyword>
<evidence type="ECO:0000313" key="4">
    <source>
        <dbReference type="Proteomes" id="UP001500194"/>
    </source>
</evidence>
<proteinExistence type="predicted"/>
<evidence type="ECO:0008006" key="5">
    <source>
        <dbReference type="Google" id="ProtNLM"/>
    </source>
</evidence>
<dbReference type="EMBL" id="BAAADU010000002">
    <property type="protein sequence ID" value="GAA0655205.1"/>
    <property type="molecule type" value="Genomic_DNA"/>
</dbReference>
<feature type="transmembrane region" description="Helical" evidence="2">
    <location>
        <begin position="95"/>
        <end position="114"/>
    </location>
</feature>
<evidence type="ECO:0000313" key="3">
    <source>
        <dbReference type="EMBL" id="GAA0655205.1"/>
    </source>
</evidence>
<evidence type="ECO:0000256" key="1">
    <source>
        <dbReference type="SAM" id="Coils"/>
    </source>
</evidence>
<dbReference type="AlphaFoldDB" id="A0AAV3T355"/>
<keyword evidence="2" id="KW-0812">Transmembrane</keyword>
<reference evidence="3 4" key="1">
    <citation type="journal article" date="2019" name="Int. J. Syst. Evol. Microbiol.">
        <title>The Global Catalogue of Microorganisms (GCM) 10K type strain sequencing project: providing services to taxonomists for standard genome sequencing and annotation.</title>
        <authorList>
            <consortium name="The Broad Institute Genomics Platform"/>
            <consortium name="The Broad Institute Genome Sequencing Center for Infectious Disease"/>
            <person name="Wu L."/>
            <person name="Ma J."/>
        </authorList>
    </citation>
    <scope>NUCLEOTIDE SEQUENCE [LARGE SCALE GENOMIC DNA]</scope>
    <source>
        <strain evidence="3 4">JCM 16327</strain>
    </source>
</reference>
<feature type="transmembrane region" description="Helical" evidence="2">
    <location>
        <begin position="134"/>
        <end position="155"/>
    </location>
</feature>
<dbReference type="RefSeq" id="WP_227260241.1">
    <property type="nucleotide sequence ID" value="NZ_BAAADU010000002.1"/>
</dbReference>
<dbReference type="Proteomes" id="UP001500194">
    <property type="component" value="Unassembled WGS sequence"/>
</dbReference>
<comment type="caution">
    <text evidence="3">The sequence shown here is derived from an EMBL/GenBank/DDBJ whole genome shotgun (WGS) entry which is preliminary data.</text>
</comment>
<name>A0AAV3T355_9EURY</name>
<protein>
    <recommendedName>
        <fullName evidence="5">DUF2391 domain-containing protein</fullName>
    </recommendedName>
</protein>
<evidence type="ECO:0000256" key="2">
    <source>
        <dbReference type="SAM" id="Phobius"/>
    </source>
</evidence>
<organism evidence="3 4">
    <name type="scientific">Salarchaeum japonicum</name>
    <dbReference type="NCBI Taxonomy" id="555573"/>
    <lineage>
        <taxon>Archaea</taxon>
        <taxon>Methanobacteriati</taxon>
        <taxon>Methanobacteriota</taxon>
        <taxon>Stenosarchaea group</taxon>
        <taxon>Halobacteria</taxon>
        <taxon>Halobacteriales</taxon>
        <taxon>Halobacteriaceae</taxon>
    </lineage>
</organism>
<dbReference type="Pfam" id="PF09622">
    <property type="entry name" value="DUF2391"/>
    <property type="match status" value="1"/>
</dbReference>